<organism evidence="4 5">
    <name type="scientific">Halanaerobacter jeridensis</name>
    <dbReference type="NCBI Taxonomy" id="706427"/>
    <lineage>
        <taxon>Bacteria</taxon>
        <taxon>Bacillati</taxon>
        <taxon>Bacillota</taxon>
        <taxon>Clostridia</taxon>
        <taxon>Halanaerobiales</taxon>
        <taxon>Halobacteroidaceae</taxon>
        <taxon>Halanaerobacter</taxon>
    </lineage>
</organism>
<keyword evidence="5" id="KW-1185">Reference proteome</keyword>
<dbReference type="InterPro" id="IPR050218">
    <property type="entry name" value="LptD"/>
</dbReference>
<comment type="caution">
    <text evidence="4">The sequence shown here is derived from an EMBL/GenBank/DDBJ whole genome shotgun (WGS) entry which is preliminary data.</text>
</comment>
<proteinExistence type="predicted"/>
<dbReference type="Pfam" id="PF03968">
    <property type="entry name" value="LptD_N"/>
    <property type="match status" value="1"/>
</dbReference>
<dbReference type="Gene3D" id="2.60.450.10">
    <property type="entry name" value="Lipopolysaccharide (LPS) transport protein A like domain"/>
    <property type="match status" value="1"/>
</dbReference>
<evidence type="ECO:0000256" key="2">
    <source>
        <dbReference type="SAM" id="SignalP"/>
    </source>
</evidence>
<evidence type="ECO:0000313" key="4">
    <source>
        <dbReference type="EMBL" id="MBM7556985.1"/>
    </source>
</evidence>
<keyword evidence="2" id="KW-0732">Signal</keyword>
<evidence type="ECO:0000259" key="3">
    <source>
        <dbReference type="Pfam" id="PF03968"/>
    </source>
</evidence>
<dbReference type="GO" id="GO:0009279">
    <property type="term" value="C:cell outer membrane"/>
    <property type="evidence" value="ECO:0007669"/>
    <property type="project" value="TreeGrafter"/>
</dbReference>
<protein>
    <submittedName>
        <fullName evidence="4">LPS-assembly protein</fullName>
    </submittedName>
</protein>
<dbReference type="RefSeq" id="WP_204701750.1">
    <property type="nucleotide sequence ID" value="NZ_JAFBDQ010000008.1"/>
</dbReference>
<evidence type="ECO:0000256" key="1">
    <source>
        <dbReference type="ARBA" id="ARBA00023237"/>
    </source>
</evidence>
<accession>A0A939BMN1</accession>
<evidence type="ECO:0000313" key="5">
    <source>
        <dbReference type="Proteomes" id="UP000774000"/>
    </source>
</evidence>
<dbReference type="GO" id="GO:1990351">
    <property type="term" value="C:transporter complex"/>
    <property type="evidence" value="ECO:0007669"/>
    <property type="project" value="TreeGrafter"/>
</dbReference>
<dbReference type="EMBL" id="JAFBDQ010000008">
    <property type="protein sequence ID" value="MBM7556985.1"/>
    <property type="molecule type" value="Genomic_DNA"/>
</dbReference>
<dbReference type="InterPro" id="IPR005653">
    <property type="entry name" value="OstA-like_N"/>
</dbReference>
<feature type="chain" id="PRO_5037206768" evidence="2">
    <location>
        <begin position="27"/>
        <end position="822"/>
    </location>
</feature>
<sequence length="822" mass="98151">MRRIKAVKYFGWVAVFVLFFSVNSFAAGQVNLEADDVQYFKKDNFIIAEGNAHLKTDEINLWADKMEIDMTKKTLKATGNVRVKDGQGEVESDEFEYNLKLASGLFIDAQSTITDKSINGELYLNTPKIDYGEDKSELDKVKSTSCDYDVPHYKITSSSIVVYPGDKIIAYNNFIWEFNGTIPILYSPILIYSLKNESQILEHQVGHSETRGWFLKNTYNYFLDENYDNNFLNRLAGDQGQLYFDYFQRTGLALGFKHYFSYREDNHSYLYLYTEEDKLNPSYSPWVTVELDSYLRRHNITRNYNLEYKDHESNYWTNPEKETNIDFDFSQNNQFQDWDSELDFDYDKSSSYEHKTDFDLNFEGEITDNQELELDLEHRFEQNSSSYYYSNEIERNYEGQLKYDWQLSEEHYNDDLELDLGYFYDDNDRIPKEYDLDFAVKKHFTEEHYIDYEYIYDDPLDRGVIEDNYLEEIDDEKTGHLHSLILGKDKGRSFYDWELTTKLFQQDSDIGYYYLPEAEMTLYPGEIWDNQYLNNLDVSLGGANKYASSWGHKEQNGYYKLDYYDVISAPLQNSIILDQQFQQDYYSTGQSRWFHESRLVLNTKIFENWNNKITHNYDYGTGEAPDRFIQKNEEHTIDERLEWRDDDSRFYVETGYDVLDEEYELLKSELNLEFKEHYEWDTVLAYDLNEQLFEKTVTSLEVEYNNLEYETAAEFDLNESKMIQWDNGLDWKFGPQEWRWHLLLNNSYDFEDEEMDKAEISLEKRLHCRRVSLAYDYSSEEIWFQYEILAFPQGRVKFGTNEEEGMLFDDDLGGMLDDLEEE</sequence>
<dbReference type="Proteomes" id="UP000774000">
    <property type="component" value="Unassembled WGS sequence"/>
</dbReference>
<gene>
    <name evidence="4" type="ORF">JOC47_001839</name>
</gene>
<reference evidence="4" key="1">
    <citation type="submission" date="2021-01" db="EMBL/GenBank/DDBJ databases">
        <title>Genomic Encyclopedia of Type Strains, Phase IV (KMG-IV): sequencing the most valuable type-strain genomes for metagenomic binning, comparative biology and taxonomic classification.</title>
        <authorList>
            <person name="Goeker M."/>
        </authorList>
    </citation>
    <scope>NUCLEOTIDE SEQUENCE</scope>
    <source>
        <strain evidence="4">DSM 23230</strain>
    </source>
</reference>
<dbReference type="AlphaFoldDB" id="A0A939BMN1"/>
<keyword evidence="1" id="KW-0998">Cell outer membrane</keyword>
<name>A0A939BMN1_9FIRM</name>
<keyword evidence="1" id="KW-0472">Membrane</keyword>
<dbReference type="PANTHER" id="PTHR30189:SF1">
    <property type="entry name" value="LPS-ASSEMBLY PROTEIN LPTD"/>
    <property type="match status" value="1"/>
</dbReference>
<feature type="signal peptide" evidence="2">
    <location>
        <begin position="1"/>
        <end position="26"/>
    </location>
</feature>
<feature type="domain" description="Organic solvent tolerance-like N-terminal" evidence="3">
    <location>
        <begin position="32"/>
        <end position="100"/>
    </location>
</feature>
<dbReference type="PANTHER" id="PTHR30189">
    <property type="entry name" value="LPS-ASSEMBLY PROTEIN"/>
    <property type="match status" value="1"/>
</dbReference>